<dbReference type="NCBIfam" id="TIGR00084">
    <property type="entry name" value="ruvA"/>
    <property type="match status" value="1"/>
</dbReference>
<keyword evidence="3 6" id="KW-0238">DNA-binding</keyword>
<proteinExistence type="inferred from homology"/>
<dbReference type="SUPFAM" id="SSF50249">
    <property type="entry name" value="Nucleic acid-binding proteins"/>
    <property type="match status" value="1"/>
</dbReference>
<dbReference type="GO" id="GO:0006281">
    <property type="term" value="P:DNA repair"/>
    <property type="evidence" value="ECO:0007669"/>
    <property type="project" value="UniProtKB-UniRule"/>
</dbReference>
<comment type="caution">
    <text evidence="6">Lacks conserved residue(s) required for the propagation of feature annotation.</text>
</comment>
<comment type="subunit">
    <text evidence="6">Homotetramer. Forms an RuvA(8)-RuvB(12)-Holliday junction (HJ) complex. HJ DNA is sandwiched between 2 RuvA tetramers; dsDNA enters through RuvA and exits via RuvB. An RuvB hexamer assembles on each DNA strand where it exits the tetramer. Each RuvB hexamer is contacted by two RuvA subunits (via domain III) on 2 adjacent RuvB subunits; this complex drives branch migration. In the full resolvosome a probable DNA-RuvA(4)-RuvB(12)-RuvC(2) complex forms which resolves the HJ.</text>
</comment>
<keyword evidence="8" id="KW-0378">Hydrolase</keyword>
<evidence type="ECO:0000259" key="7">
    <source>
        <dbReference type="SMART" id="SM00278"/>
    </source>
</evidence>
<dbReference type="GO" id="GO:0005737">
    <property type="term" value="C:cytoplasm"/>
    <property type="evidence" value="ECO:0007669"/>
    <property type="project" value="UniProtKB-SubCell"/>
</dbReference>
<evidence type="ECO:0000256" key="6">
    <source>
        <dbReference type="HAMAP-Rule" id="MF_00031"/>
    </source>
</evidence>
<evidence type="ECO:0000256" key="2">
    <source>
        <dbReference type="ARBA" id="ARBA00022763"/>
    </source>
</evidence>
<comment type="caution">
    <text evidence="8">The sequence shown here is derived from an EMBL/GenBank/DDBJ whole genome shotgun (WGS) entry which is preliminary data.</text>
</comment>
<dbReference type="AlphaFoldDB" id="A0A8J3ABX9"/>
<dbReference type="Pfam" id="PF14520">
    <property type="entry name" value="HHH_5"/>
    <property type="match status" value="1"/>
</dbReference>
<dbReference type="OrthoDB" id="5293449at2"/>
<dbReference type="GO" id="GO:0006310">
    <property type="term" value="P:DNA recombination"/>
    <property type="evidence" value="ECO:0007669"/>
    <property type="project" value="UniProtKB-UniRule"/>
</dbReference>
<evidence type="ECO:0000256" key="4">
    <source>
        <dbReference type="ARBA" id="ARBA00023172"/>
    </source>
</evidence>
<dbReference type="InterPro" id="IPR012340">
    <property type="entry name" value="NA-bd_OB-fold"/>
</dbReference>
<dbReference type="Pfam" id="PF01330">
    <property type="entry name" value="RuvA_N"/>
    <property type="match status" value="1"/>
</dbReference>
<dbReference type="InterPro" id="IPR013849">
    <property type="entry name" value="DNA_helicase_Holl-junc_RuvA_I"/>
</dbReference>
<evidence type="ECO:0000256" key="1">
    <source>
        <dbReference type="ARBA" id="ARBA00022490"/>
    </source>
</evidence>
<sequence>MYEYIIGKIEWVGPEYIVVDHNGIGYQLVTPNPFVFRPSNEEIKVYTHHYVREDIMMLYGFKTMDERTLFQKLLSVSGIGPKGALAIVATGEPNKIVQAIEEEDETFLTKFPGVGKKTARQMILDLKGKLEKVFGVVQVDLFTDIDAIEEKEQAASSLDDAMEALKALGYADKETKKLIPILKAENLSTDEYIKKALQLLLQAKR</sequence>
<evidence type="ECO:0000313" key="8">
    <source>
        <dbReference type="EMBL" id="GGI10540.1"/>
    </source>
</evidence>
<comment type="function">
    <text evidence="6">The RuvA-RuvB-RuvC complex processes Holliday junction (HJ) DNA during genetic recombination and DNA repair, while the RuvA-RuvB complex plays an important role in the rescue of blocked DNA replication forks via replication fork reversal (RFR). RuvA specifically binds to HJ cruciform DNA, conferring on it an open structure. The RuvB hexamer acts as an ATP-dependent pump, pulling dsDNA into and through the RuvAB complex. HJ branch migration allows RuvC to scan DNA until it finds its consensus sequence, where it cleaves and resolves the cruciform DNA.</text>
</comment>
<feature type="domain" description="Helix-hairpin-helix DNA-binding motif class 1" evidence="7">
    <location>
        <begin position="106"/>
        <end position="125"/>
    </location>
</feature>
<keyword evidence="2 6" id="KW-0227">DNA damage</keyword>
<dbReference type="InterPro" id="IPR000085">
    <property type="entry name" value="RuvA"/>
</dbReference>
<dbReference type="GO" id="GO:0048476">
    <property type="term" value="C:Holliday junction resolvase complex"/>
    <property type="evidence" value="ECO:0007669"/>
    <property type="project" value="UniProtKB-UniRule"/>
</dbReference>
<comment type="domain">
    <text evidence="6">Has three domains with a flexible linker between the domains II and III and assumes an 'L' shape. Domain III is highly mobile and contacts RuvB.</text>
</comment>
<dbReference type="Pfam" id="PF07499">
    <property type="entry name" value="RuvA_C"/>
    <property type="match status" value="1"/>
</dbReference>
<dbReference type="GO" id="GO:0000400">
    <property type="term" value="F:four-way junction DNA binding"/>
    <property type="evidence" value="ECO:0007669"/>
    <property type="project" value="UniProtKB-UniRule"/>
</dbReference>
<dbReference type="SUPFAM" id="SSF46929">
    <property type="entry name" value="DNA helicase RuvA subunit, C-terminal domain"/>
    <property type="match status" value="1"/>
</dbReference>
<dbReference type="SMART" id="SM00278">
    <property type="entry name" value="HhH1"/>
    <property type="match status" value="2"/>
</dbReference>
<dbReference type="Gene3D" id="2.40.50.140">
    <property type="entry name" value="Nucleic acid-binding proteins"/>
    <property type="match status" value="1"/>
</dbReference>
<dbReference type="SUPFAM" id="SSF47781">
    <property type="entry name" value="RuvA domain 2-like"/>
    <property type="match status" value="1"/>
</dbReference>
<dbReference type="InterPro" id="IPR036267">
    <property type="entry name" value="RuvA_C_sf"/>
</dbReference>
<comment type="similarity">
    <text evidence="6">Belongs to the RuvA family.</text>
</comment>
<feature type="domain" description="Helix-hairpin-helix DNA-binding motif class 1" evidence="7">
    <location>
        <begin position="71"/>
        <end position="90"/>
    </location>
</feature>
<keyword evidence="1 6" id="KW-0963">Cytoplasm</keyword>
<dbReference type="RefSeq" id="WP_087998630.1">
    <property type="nucleotide sequence ID" value="NZ_BMHB01000001.1"/>
</dbReference>
<gene>
    <name evidence="6 8" type="primary">ruvA</name>
    <name evidence="8" type="ORF">GCM10007380_03310</name>
</gene>
<dbReference type="InterPro" id="IPR010994">
    <property type="entry name" value="RuvA_2-like"/>
</dbReference>
<name>A0A8J3ABX9_9BACI</name>
<dbReference type="InterPro" id="IPR011114">
    <property type="entry name" value="RuvA_C"/>
</dbReference>
<evidence type="ECO:0000256" key="3">
    <source>
        <dbReference type="ARBA" id="ARBA00023125"/>
    </source>
</evidence>
<keyword evidence="8" id="KW-0547">Nucleotide-binding</keyword>
<evidence type="ECO:0000313" key="9">
    <source>
        <dbReference type="Proteomes" id="UP000626244"/>
    </source>
</evidence>
<keyword evidence="9" id="KW-1185">Reference proteome</keyword>
<dbReference type="InterPro" id="IPR003583">
    <property type="entry name" value="Hlx-hairpin-Hlx_DNA-bd_motif"/>
</dbReference>
<comment type="subcellular location">
    <subcellularLocation>
        <location evidence="6">Cytoplasm</location>
    </subcellularLocation>
</comment>
<protein>
    <recommendedName>
        <fullName evidence="6">Holliday junction branch migration complex subunit RuvA</fullName>
    </recommendedName>
</protein>
<keyword evidence="4 6" id="KW-0233">DNA recombination</keyword>
<dbReference type="GO" id="GO:0009378">
    <property type="term" value="F:four-way junction helicase activity"/>
    <property type="evidence" value="ECO:0007669"/>
    <property type="project" value="InterPro"/>
</dbReference>
<keyword evidence="8" id="KW-0347">Helicase</keyword>
<dbReference type="CDD" id="cd14332">
    <property type="entry name" value="UBA_RuvA_C"/>
    <property type="match status" value="1"/>
</dbReference>
<dbReference type="EMBL" id="BMHB01000001">
    <property type="protein sequence ID" value="GGI10540.1"/>
    <property type="molecule type" value="Genomic_DNA"/>
</dbReference>
<keyword evidence="5 6" id="KW-0234">DNA repair</keyword>
<organism evidence="8 9">
    <name type="scientific">Gottfriedia solisilvae</name>
    <dbReference type="NCBI Taxonomy" id="1516104"/>
    <lineage>
        <taxon>Bacteria</taxon>
        <taxon>Bacillati</taxon>
        <taxon>Bacillota</taxon>
        <taxon>Bacilli</taxon>
        <taxon>Bacillales</taxon>
        <taxon>Bacillaceae</taxon>
        <taxon>Gottfriedia</taxon>
    </lineage>
</organism>
<accession>A0A8J3ABX9</accession>
<feature type="region of interest" description="Domain III" evidence="6">
    <location>
        <begin position="153"/>
        <end position="205"/>
    </location>
</feature>
<reference evidence="9" key="1">
    <citation type="journal article" date="2019" name="Int. J. Syst. Evol. Microbiol.">
        <title>The Global Catalogue of Microorganisms (GCM) 10K type strain sequencing project: providing services to taxonomists for standard genome sequencing and annotation.</title>
        <authorList>
            <consortium name="The Broad Institute Genomics Platform"/>
            <consortium name="The Broad Institute Genome Sequencing Center for Infectious Disease"/>
            <person name="Wu L."/>
            <person name="Ma J."/>
        </authorList>
    </citation>
    <scope>NUCLEOTIDE SEQUENCE [LARGE SCALE GENOMIC DNA]</scope>
    <source>
        <strain evidence="9">CGMCC 1.14993</strain>
    </source>
</reference>
<dbReference type="HAMAP" id="MF_00031">
    <property type="entry name" value="DNA_HJ_migration_RuvA"/>
    <property type="match status" value="1"/>
</dbReference>
<dbReference type="Gene3D" id="1.10.150.20">
    <property type="entry name" value="5' to 3' exonuclease, C-terminal subdomain"/>
    <property type="match status" value="1"/>
</dbReference>
<dbReference type="Gene3D" id="1.10.8.10">
    <property type="entry name" value="DNA helicase RuvA subunit, C-terminal domain"/>
    <property type="match status" value="1"/>
</dbReference>
<dbReference type="GO" id="GO:0005524">
    <property type="term" value="F:ATP binding"/>
    <property type="evidence" value="ECO:0007669"/>
    <property type="project" value="InterPro"/>
</dbReference>
<dbReference type="GO" id="GO:0009379">
    <property type="term" value="C:Holliday junction helicase complex"/>
    <property type="evidence" value="ECO:0007669"/>
    <property type="project" value="InterPro"/>
</dbReference>
<evidence type="ECO:0000256" key="5">
    <source>
        <dbReference type="ARBA" id="ARBA00023204"/>
    </source>
</evidence>
<keyword evidence="8" id="KW-0067">ATP-binding</keyword>
<dbReference type="Proteomes" id="UP000626244">
    <property type="component" value="Unassembled WGS sequence"/>
</dbReference>